<dbReference type="InterPro" id="IPR036397">
    <property type="entry name" value="RNaseH_sf"/>
</dbReference>
<sequence length="249" mass="29042">MGGWYPWNSHLKGKRLIIMHIGNEDGFVEAAGDVFESNFKGDYHDYLNTERFEKWFENNLPKLGDNSVVVVDDAPHHSRRQEITPTTSWKKVDIQDWLRSKEIHFDEDEVTIELLKKVKETKSKFQTYAVDELAKRYNVEVLRLPPHHCELNAIELVWAEVKWHVARNNASFKLKDVKKLLLEGLQNVTAEKWRDCVQYVAKEGDEFYDRIDEIIDTTIDSLVLNVDDSDSACSDFESEDSYSSVDDNR</sequence>
<evidence type="ECO:0000259" key="1">
    <source>
        <dbReference type="Pfam" id="PF13358"/>
    </source>
</evidence>
<evidence type="ECO:0000313" key="2">
    <source>
        <dbReference type="EMBL" id="GBP10051.1"/>
    </source>
</evidence>
<name>A0A4C1T9S5_EUMVA</name>
<dbReference type="GO" id="GO:0003676">
    <property type="term" value="F:nucleic acid binding"/>
    <property type="evidence" value="ECO:0007669"/>
    <property type="project" value="InterPro"/>
</dbReference>
<dbReference type="AlphaFoldDB" id="A0A4C1T9S5"/>
<dbReference type="PANTHER" id="PTHR33939">
    <property type="entry name" value="PROTEIN CBG22215"/>
    <property type="match status" value="1"/>
</dbReference>
<organism evidence="2 3">
    <name type="scientific">Eumeta variegata</name>
    <name type="common">Bagworm moth</name>
    <name type="synonym">Eumeta japonica</name>
    <dbReference type="NCBI Taxonomy" id="151549"/>
    <lineage>
        <taxon>Eukaryota</taxon>
        <taxon>Metazoa</taxon>
        <taxon>Ecdysozoa</taxon>
        <taxon>Arthropoda</taxon>
        <taxon>Hexapoda</taxon>
        <taxon>Insecta</taxon>
        <taxon>Pterygota</taxon>
        <taxon>Neoptera</taxon>
        <taxon>Endopterygota</taxon>
        <taxon>Lepidoptera</taxon>
        <taxon>Glossata</taxon>
        <taxon>Ditrysia</taxon>
        <taxon>Tineoidea</taxon>
        <taxon>Psychidae</taxon>
        <taxon>Oiketicinae</taxon>
        <taxon>Eumeta</taxon>
    </lineage>
</organism>
<evidence type="ECO:0000313" key="3">
    <source>
        <dbReference type="Proteomes" id="UP000299102"/>
    </source>
</evidence>
<accession>A0A4C1T9S5</accession>
<dbReference type="PANTHER" id="PTHR33939:SF1">
    <property type="entry name" value="DUF4371 DOMAIN-CONTAINING PROTEIN"/>
    <property type="match status" value="1"/>
</dbReference>
<dbReference type="Proteomes" id="UP000299102">
    <property type="component" value="Unassembled WGS sequence"/>
</dbReference>
<dbReference type="EMBL" id="BGZK01000039">
    <property type="protein sequence ID" value="GBP10051.1"/>
    <property type="molecule type" value="Genomic_DNA"/>
</dbReference>
<proteinExistence type="predicted"/>
<gene>
    <name evidence="2" type="ORF">EVAR_77490_1</name>
</gene>
<dbReference type="Pfam" id="PF13358">
    <property type="entry name" value="DDE_3"/>
    <property type="match status" value="1"/>
</dbReference>
<reference evidence="2 3" key="1">
    <citation type="journal article" date="2019" name="Commun. Biol.">
        <title>The bagworm genome reveals a unique fibroin gene that provides high tensile strength.</title>
        <authorList>
            <person name="Kono N."/>
            <person name="Nakamura H."/>
            <person name="Ohtoshi R."/>
            <person name="Tomita M."/>
            <person name="Numata K."/>
            <person name="Arakawa K."/>
        </authorList>
    </citation>
    <scope>NUCLEOTIDE SEQUENCE [LARGE SCALE GENOMIC DNA]</scope>
</reference>
<feature type="domain" description="Tc1-like transposase DDE" evidence="1">
    <location>
        <begin position="43"/>
        <end position="173"/>
    </location>
</feature>
<dbReference type="Gene3D" id="3.30.420.10">
    <property type="entry name" value="Ribonuclease H-like superfamily/Ribonuclease H"/>
    <property type="match status" value="1"/>
</dbReference>
<dbReference type="OrthoDB" id="2266637at2759"/>
<comment type="caution">
    <text evidence="2">The sequence shown here is derived from an EMBL/GenBank/DDBJ whole genome shotgun (WGS) entry which is preliminary data.</text>
</comment>
<dbReference type="InterPro" id="IPR038717">
    <property type="entry name" value="Tc1-like_DDE_dom"/>
</dbReference>
<protein>
    <recommendedName>
        <fullName evidence="1">Tc1-like transposase DDE domain-containing protein</fullName>
    </recommendedName>
</protein>
<keyword evidence="3" id="KW-1185">Reference proteome</keyword>